<evidence type="ECO:0000256" key="5">
    <source>
        <dbReference type="ARBA" id="ARBA00013950"/>
    </source>
</evidence>
<feature type="repeat" description="Lumazine-binding" evidence="13">
    <location>
        <begin position="1447"/>
        <end position="1553"/>
    </location>
</feature>
<dbReference type="InterPro" id="IPR014756">
    <property type="entry name" value="Ig_E-set"/>
</dbReference>
<keyword evidence="8" id="KW-0808">Transferase</keyword>
<evidence type="ECO:0000256" key="7">
    <source>
        <dbReference type="ARBA" id="ARBA00022619"/>
    </source>
</evidence>
<dbReference type="PANTHER" id="PTHR21098:SF0">
    <property type="entry name" value="RIBOFLAVIN SYNTHASE"/>
    <property type="match status" value="1"/>
</dbReference>
<evidence type="ECO:0000256" key="12">
    <source>
        <dbReference type="ARBA" id="ARBA00023242"/>
    </source>
</evidence>
<evidence type="ECO:0000256" key="9">
    <source>
        <dbReference type="ARBA" id="ARBA00022737"/>
    </source>
</evidence>
<comment type="subcellular location">
    <subcellularLocation>
        <location evidence="2">Nucleus</location>
    </subcellularLocation>
</comment>
<dbReference type="InterPro" id="IPR013907">
    <property type="entry name" value="Sds3"/>
</dbReference>
<feature type="region of interest" description="Disordered" evidence="15">
    <location>
        <begin position="784"/>
        <end position="934"/>
    </location>
</feature>
<feature type="compositionally biased region" description="Basic residues" evidence="15">
    <location>
        <begin position="982"/>
        <end position="993"/>
    </location>
</feature>
<dbReference type="InterPro" id="IPR011021">
    <property type="entry name" value="Arrestin-like_N"/>
</dbReference>
<feature type="region of interest" description="Disordered" evidence="15">
    <location>
        <begin position="980"/>
        <end position="999"/>
    </location>
</feature>
<dbReference type="Pfam" id="PF00677">
    <property type="entry name" value="Lum_binding"/>
    <property type="match status" value="2"/>
</dbReference>
<dbReference type="Pfam" id="PF08598">
    <property type="entry name" value="Sds3"/>
    <property type="match status" value="1"/>
</dbReference>
<keyword evidence="18" id="KW-1185">Reference proteome</keyword>
<evidence type="ECO:0000256" key="8">
    <source>
        <dbReference type="ARBA" id="ARBA00022679"/>
    </source>
</evidence>
<dbReference type="GO" id="GO:0009231">
    <property type="term" value="P:riboflavin biosynthetic process"/>
    <property type="evidence" value="ECO:0007669"/>
    <property type="project" value="UniProtKB-KW"/>
</dbReference>
<dbReference type="SUPFAM" id="SSF81296">
    <property type="entry name" value="E set domains"/>
    <property type="match status" value="2"/>
</dbReference>
<dbReference type="SUPFAM" id="SSF63380">
    <property type="entry name" value="Riboflavin synthase domain-like"/>
    <property type="match status" value="2"/>
</dbReference>
<dbReference type="InterPro" id="IPR014752">
    <property type="entry name" value="Arrestin-like_C"/>
</dbReference>
<evidence type="ECO:0000256" key="4">
    <source>
        <dbReference type="ARBA" id="ARBA00012827"/>
    </source>
</evidence>
<keyword evidence="12" id="KW-0539">Nucleus</keyword>
<dbReference type="InterPro" id="IPR011022">
    <property type="entry name" value="Arrestin_C-like"/>
</dbReference>
<feature type="domain" description="Lumazine-binding" evidence="16">
    <location>
        <begin position="1347"/>
        <end position="1446"/>
    </location>
</feature>
<dbReference type="Pfam" id="PF02752">
    <property type="entry name" value="Arrestin_C"/>
    <property type="match status" value="1"/>
</dbReference>
<keyword evidence="14" id="KW-0175">Coiled coil</keyword>
<feature type="domain" description="Lumazine-binding" evidence="16">
    <location>
        <begin position="1447"/>
        <end position="1553"/>
    </location>
</feature>
<comment type="function">
    <text evidence="1">Catalyzes the dismutation of two molecules of 6,7-dimethyl-8-ribityllumazine, resulting in the formation of riboflavin and 5-amino-6-(D-ribitylamino)uracil.</text>
</comment>
<feature type="region of interest" description="Disordered" evidence="15">
    <location>
        <begin position="1"/>
        <end position="25"/>
    </location>
</feature>
<dbReference type="Gene3D" id="2.60.40.640">
    <property type="match status" value="2"/>
</dbReference>
<evidence type="ECO:0000313" key="18">
    <source>
        <dbReference type="Proteomes" id="UP000317494"/>
    </source>
</evidence>
<keyword evidence="9" id="KW-0677">Repeat</keyword>
<feature type="compositionally biased region" description="Polar residues" evidence="15">
    <location>
        <begin position="1242"/>
        <end position="1253"/>
    </location>
</feature>
<feature type="region of interest" description="Disordered" evidence="15">
    <location>
        <begin position="1004"/>
        <end position="1060"/>
    </location>
</feature>
<evidence type="ECO:0000256" key="11">
    <source>
        <dbReference type="ARBA" id="ARBA00023163"/>
    </source>
</evidence>
<comment type="pathway">
    <text evidence="3">Cofactor biosynthesis; riboflavin biosynthesis; riboflavin from 2-hydroxy-3-oxobutyl phosphate and 5-amino-6-(D-ribitylamino)uracil: step 2/2.</text>
</comment>
<dbReference type="SMART" id="SM01401">
    <property type="entry name" value="Sds3"/>
    <property type="match status" value="1"/>
</dbReference>
<dbReference type="VEuPathDB" id="FungiDB:SeMB42_g06600"/>
<feature type="compositionally biased region" description="Polar residues" evidence="15">
    <location>
        <begin position="846"/>
        <end position="856"/>
    </location>
</feature>
<keyword evidence="11" id="KW-0804">Transcription</keyword>
<dbReference type="EC" id="2.5.1.9" evidence="4"/>
<dbReference type="Pfam" id="PF00339">
    <property type="entry name" value="Arrestin_N"/>
    <property type="match status" value="1"/>
</dbReference>
<evidence type="ECO:0000256" key="2">
    <source>
        <dbReference type="ARBA" id="ARBA00004123"/>
    </source>
</evidence>
<evidence type="ECO:0000259" key="16">
    <source>
        <dbReference type="PROSITE" id="PS51177"/>
    </source>
</evidence>
<evidence type="ECO:0000313" key="17">
    <source>
        <dbReference type="EMBL" id="TPX38680.1"/>
    </source>
</evidence>
<name>A0A507CAS2_9FUNG</name>
<evidence type="ECO:0000256" key="10">
    <source>
        <dbReference type="ARBA" id="ARBA00023015"/>
    </source>
</evidence>
<protein>
    <recommendedName>
        <fullName evidence="5">Riboflavin synthase</fullName>
        <ecNumber evidence="4">2.5.1.9</ecNumber>
    </recommendedName>
</protein>
<dbReference type="Proteomes" id="UP000317494">
    <property type="component" value="Unassembled WGS sequence"/>
</dbReference>
<feature type="compositionally biased region" description="Low complexity" evidence="15">
    <location>
        <begin position="814"/>
        <end position="823"/>
    </location>
</feature>
<feature type="compositionally biased region" description="Polar residues" evidence="15">
    <location>
        <begin position="824"/>
        <end position="833"/>
    </location>
</feature>
<dbReference type="InterPro" id="IPR001783">
    <property type="entry name" value="Lumazine-bd"/>
</dbReference>
<dbReference type="FunFam" id="2.40.30.20:FF:000004">
    <property type="entry name" value="Riboflavin synthase, alpha subunit"/>
    <property type="match status" value="1"/>
</dbReference>
<feature type="compositionally biased region" description="Low complexity" evidence="15">
    <location>
        <begin position="790"/>
        <end position="806"/>
    </location>
</feature>
<evidence type="ECO:0000256" key="13">
    <source>
        <dbReference type="PROSITE-ProRule" id="PRU00524"/>
    </source>
</evidence>
<dbReference type="NCBIfam" id="TIGR00187">
    <property type="entry name" value="ribE"/>
    <property type="match status" value="1"/>
</dbReference>
<feature type="repeat" description="Lumazine-binding" evidence="13">
    <location>
        <begin position="1347"/>
        <end position="1446"/>
    </location>
</feature>
<reference evidence="17 18" key="1">
    <citation type="journal article" date="2019" name="Sci. Rep.">
        <title>Comparative genomics of chytrid fungi reveal insights into the obligate biotrophic and pathogenic lifestyle of Synchytrium endobioticum.</title>
        <authorList>
            <person name="van de Vossenberg B.T.L.H."/>
            <person name="Warris S."/>
            <person name="Nguyen H.D.T."/>
            <person name="van Gent-Pelzer M.P.E."/>
            <person name="Joly D.L."/>
            <person name="van de Geest H.C."/>
            <person name="Bonants P.J.M."/>
            <person name="Smith D.S."/>
            <person name="Levesque C.A."/>
            <person name="van der Lee T.A.J."/>
        </authorList>
    </citation>
    <scope>NUCLEOTIDE SEQUENCE [LARGE SCALE GENOMIC DNA]</scope>
    <source>
        <strain evidence="17 18">MB42</strain>
    </source>
</reference>
<keyword evidence="6" id="KW-0678">Repressor</keyword>
<feature type="compositionally biased region" description="Low complexity" evidence="15">
    <location>
        <begin position="1"/>
        <end position="14"/>
    </location>
</feature>
<sequence>MLETSATPTSSSTAPPVPHPATRLPSPLSIIKNSLDDIMPHVRIAEIRLSSAIPFSMPTSTANGQGHNIIRNVSIDRSFGRGILNATSIDSDGPTSTVITDPTTSLTLDQLDTRHVVEPATPAGTTPVHANVPLGRRMIARRSTRLAKKSDPIVSNFCLDIDDNRTVFLPGQRVEGHVALSLLRAAEIRILQLRFTGYILTRLYKTDTSISAHSACITLFRDVQTIIAAPSIDEQGVIVGEGEYVYPFSFRMPPTNLPPSYDGTFGKVGYELTAIMNRAGHPTTTVVVPLTVPSTADASETEYASPLVKVISGCAGFWIWKSGHLDAVVSLSRSAYASEEVIPLKVDITNHSGAGTILKDIYLKQKVTYKTLSETRGPLTERIHRLAYTEPYPPSARRVSRMVQFPIPPASVMSPSIRTSILDVSHFIIVKMASKARFSPTLKIKVPIFIAGFPNAILDLWHVRQSVDTLPAYEPPAPPKSSNIVTRLSAEVSRATNVLVSRITGVPFGDDRLMTAPNRISTRADEVEVAPSSQSGNVAKSFTKEEDGPGKLFIWSKNIKRQILASDQVMSDATSATFQNSIVMNNNMTAETVLNEPDDDEKETSSRQEQYQSSAIEDTSDSLGPDWNDSLLVVQISESCKHGTQSDEIDRRKSFSSDSTPFPVAVAPATSARALFRQEKVATAVDDEFIAEAIRYNESWCCSYINRSMSQQGEGGGGRIGSLRLLFRMLPMEKELVKIVVVQVVALDPIQRYLMKLTSADGISNTVDTVDGSELMETYTASAPGRIATSSPPSQSIPSSSNAVPFPAAPPPSSSASTAPNSNTLRQSTQQLLPASGPQLPPIVSITESPPRNNESLPPLTSIGPHLHRAPQWHPHQEISINSASTRHPNHASPNAAPQQYHPQHHSSSPQPVLSNLGPPHSSISGNVKLAPPEPALPSFQTNVSGNVAAVLSRESAIGSSLSEPAVLSTHLNEAHIPERAHHQHHHSSHCHSHRDNSNAITKSKASGVKRSKGQDDDYQDPATPARKKKAQQQQQQQTLQQQSHYQARDSYHQPSQRAAVTSARLAASLMAEKEGWNTLYEEQEEPIPEQKHSPMLEGLRLNVLQRFQELQESFVKSKDTIYDEMVLRIRQEIQELNEGTHEGYISELEGYQHELNKAVKAAHLIYQHQLDSIATLYEQEKAELQELYEREKKDAQTKLMQIVEDKKRRVREERDVFDLSSLGDSTESPALPSPRIMATRSTAAKSSGNSLPINKDKRVRGQSSGSLYHGSGYAHATGARLEVKLAEDELLDDIAVIRKATGFTGARKYNTSDNPSEKLREAPVPSPTKLKIEHSRYFALHRIVKMFTGIIEAMGVVETQGLMEGKGTSLVIGNAAIVLTDVNIGDSICVNGVCLTVTEFDASRTKAKFGLAPETLRKSNLGELKPGDKVNLERAMASMTRFGGHMVQGHVDTTVTVERVTPDPPDSIIYAFKVPHSSPTEDTDFLNYIIPKGYVCLDGTSLTVVGVDVPNRTFSVMLIAHTQTAVVMPLKKVGDRVNLEVDQVAKYLDNIVSAFIESGRGGAALEQIIDKVVERKLKEIGKGKI</sequence>
<dbReference type="PANTHER" id="PTHR21098">
    <property type="entry name" value="RIBOFLAVIN SYNTHASE ALPHA CHAIN"/>
    <property type="match status" value="1"/>
</dbReference>
<evidence type="ECO:0000256" key="1">
    <source>
        <dbReference type="ARBA" id="ARBA00002803"/>
    </source>
</evidence>
<gene>
    <name evidence="17" type="ORF">SeMB42_g06600</name>
</gene>
<dbReference type="STRING" id="286115.A0A507CAS2"/>
<evidence type="ECO:0000256" key="6">
    <source>
        <dbReference type="ARBA" id="ARBA00022491"/>
    </source>
</evidence>
<feature type="compositionally biased region" description="Low complexity" evidence="15">
    <location>
        <begin position="1032"/>
        <end position="1043"/>
    </location>
</feature>
<dbReference type="InterPro" id="IPR023366">
    <property type="entry name" value="ATP_synth_asu-like_sf"/>
</dbReference>
<dbReference type="GO" id="GO:0010468">
    <property type="term" value="P:regulation of gene expression"/>
    <property type="evidence" value="ECO:0007669"/>
    <property type="project" value="UniProtKB-ARBA"/>
</dbReference>
<keyword evidence="7" id="KW-0686">Riboflavin biosynthesis</keyword>
<evidence type="ECO:0000256" key="3">
    <source>
        <dbReference type="ARBA" id="ARBA00004887"/>
    </source>
</evidence>
<dbReference type="InterPro" id="IPR017938">
    <property type="entry name" value="Riboflavin_synthase-like_b-brl"/>
</dbReference>
<dbReference type="CDD" id="cd00402">
    <property type="entry name" value="Riboflavin_synthase_like"/>
    <property type="match status" value="1"/>
</dbReference>
<dbReference type="InterPro" id="IPR026017">
    <property type="entry name" value="Lumazine-bd_dom"/>
</dbReference>
<evidence type="ECO:0000256" key="15">
    <source>
        <dbReference type="SAM" id="MobiDB-lite"/>
    </source>
</evidence>
<keyword evidence="10" id="KW-0805">Transcription regulation</keyword>
<feature type="compositionally biased region" description="Polar residues" evidence="15">
    <location>
        <begin position="879"/>
        <end position="914"/>
    </location>
</feature>
<dbReference type="PROSITE" id="PS51177">
    <property type="entry name" value="LUMAZINE_BIND"/>
    <property type="match status" value="2"/>
</dbReference>
<comment type="caution">
    <text evidence="17">The sequence shown here is derived from an EMBL/GenBank/DDBJ whole genome shotgun (WGS) entry which is preliminary data.</text>
</comment>
<dbReference type="SMART" id="SM01017">
    <property type="entry name" value="Arrestin_C"/>
    <property type="match status" value="1"/>
</dbReference>
<feature type="coiled-coil region" evidence="14">
    <location>
        <begin position="1171"/>
        <end position="1206"/>
    </location>
</feature>
<dbReference type="GO" id="GO:0005654">
    <property type="term" value="C:nucleoplasm"/>
    <property type="evidence" value="ECO:0007669"/>
    <property type="project" value="UniProtKB-ARBA"/>
</dbReference>
<accession>A0A507CAS2</accession>
<feature type="region of interest" description="Disordered" evidence="15">
    <location>
        <begin position="596"/>
        <end position="626"/>
    </location>
</feature>
<feature type="region of interest" description="Disordered" evidence="15">
    <location>
        <begin position="1242"/>
        <end position="1267"/>
    </location>
</feature>
<proteinExistence type="predicted"/>
<dbReference type="NCBIfam" id="NF006767">
    <property type="entry name" value="PRK09289.1"/>
    <property type="match status" value="1"/>
</dbReference>
<dbReference type="GO" id="GO:0004746">
    <property type="term" value="F:riboflavin synthase activity"/>
    <property type="evidence" value="ECO:0007669"/>
    <property type="project" value="UniProtKB-EC"/>
</dbReference>
<dbReference type="Gene3D" id="2.40.30.20">
    <property type="match status" value="2"/>
</dbReference>
<organism evidence="17 18">
    <name type="scientific">Synchytrium endobioticum</name>
    <dbReference type="NCBI Taxonomy" id="286115"/>
    <lineage>
        <taxon>Eukaryota</taxon>
        <taxon>Fungi</taxon>
        <taxon>Fungi incertae sedis</taxon>
        <taxon>Chytridiomycota</taxon>
        <taxon>Chytridiomycota incertae sedis</taxon>
        <taxon>Chytridiomycetes</taxon>
        <taxon>Synchytriales</taxon>
        <taxon>Synchytriaceae</taxon>
        <taxon>Synchytrium</taxon>
    </lineage>
</organism>
<evidence type="ECO:0000256" key="14">
    <source>
        <dbReference type="SAM" id="Coils"/>
    </source>
</evidence>
<dbReference type="EMBL" id="QEAN01000382">
    <property type="protein sequence ID" value="TPX38680.1"/>
    <property type="molecule type" value="Genomic_DNA"/>
</dbReference>
<feature type="compositionally biased region" description="Polar residues" evidence="15">
    <location>
        <begin position="607"/>
        <end position="617"/>
    </location>
</feature>